<accession>A0ABM8IUU6</accession>
<dbReference type="Gene3D" id="3.90.930.12">
    <property type="entry name" value="Ribosomal protein L6, alpha-beta domain"/>
    <property type="match status" value="2"/>
</dbReference>
<keyword evidence="2 5" id="KW-0694">RNA-binding</keyword>
<dbReference type="GeneID" id="89288883"/>
<evidence type="ECO:0000256" key="4">
    <source>
        <dbReference type="ARBA" id="ARBA00023274"/>
    </source>
</evidence>
<evidence type="ECO:0000313" key="8">
    <source>
        <dbReference type="Proteomes" id="UP001341135"/>
    </source>
</evidence>
<dbReference type="Proteomes" id="UP001341135">
    <property type="component" value="Chromosome"/>
</dbReference>
<dbReference type="PIRSF" id="PIRSF002162">
    <property type="entry name" value="Ribosomal_L6"/>
    <property type="match status" value="1"/>
</dbReference>
<organism evidence="7 8">
    <name type="scientific">Pyrodictium abyssi</name>
    <dbReference type="NCBI Taxonomy" id="54256"/>
    <lineage>
        <taxon>Archaea</taxon>
        <taxon>Thermoproteota</taxon>
        <taxon>Thermoprotei</taxon>
        <taxon>Desulfurococcales</taxon>
        <taxon>Pyrodictiaceae</taxon>
        <taxon>Pyrodictium</taxon>
    </lineage>
</organism>
<dbReference type="PROSITE" id="PS00700">
    <property type="entry name" value="RIBOSOMAL_L6_2"/>
    <property type="match status" value="1"/>
</dbReference>
<feature type="domain" description="Large ribosomal subunit protein uL6 alpha-beta" evidence="6">
    <location>
        <begin position="102"/>
        <end position="176"/>
    </location>
</feature>
<keyword evidence="3 5" id="KW-0689">Ribosomal protein</keyword>
<dbReference type="InterPro" id="IPR000702">
    <property type="entry name" value="Ribosomal_uL6-like"/>
</dbReference>
<dbReference type="EMBL" id="AP028907">
    <property type="protein sequence ID" value="BES81295.1"/>
    <property type="molecule type" value="Genomic_DNA"/>
</dbReference>
<name>A0ABM8IUU6_9CREN</name>
<comment type="function">
    <text evidence="5">This protein binds to the 23S rRNA, and is important in its secondary structure. It is located near the subunit interface in the base of the L7/L12 stalk, and near the tRNA binding site of the peptidyltransferase center.</text>
</comment>
<dbReference type="NCBIfam" id="TIGR03653">
    <property type="entry name" value="uL6_arch"/>
    <property type="match status" value="1"/>
</dbReference>
<keyword evidence="8" id="KW-1185">Reference proteome</keyword>
<keyword evidence="1 5" id="KW-0699">rRNA-binding</keyword>
<evidence type="ECO:0000256" key="3">
    <source>
        <dbReference type="ARBA" id="ARBA00022980"/>
    </source>
</evidence>
<evidence type="ECO:0000256" key="1">
    <source>
        <dbReference type="ARBA" id="ARBA00022730"/>
    </source>
</evidence>
<dbReference type="InterPro" id="IPR002359">
    <property type="entry name" value="Ribosomal_uL6_CS2"/>
</dbReference>
<evidence type="ECO:0000313" key="7">
    <source>
        <dbReference type="EMBL" id="BES81295.1"/>
    </source>
</evidence>
<keyword evidence="4 5" id="KW-0687">Ribonucleoprotein</keyword>
<protein>
    <recommendedName>
        <fullName evidence="5">Large ribosomal subunit protein uL6</fullName>
    </recommendedName>
</protein>
<evidence type="ECO:0000256" key="2">
    <source>
        <dbReference type="ARBA" id="ARBA00022884"/>
    </source>
</evidence>
<dbReference type="GO" id="GO:0005840">
    <property type="term" value="C:ribosome"/>
    <property type="evidence" value="ECO:0007669"/>
    <property type="project" value="UniProtKB-KW"/>
</dbReference>
<dbReference type="SUPFAM" id="SSF56053">
    <property type="entry name" value="Ribosomal protein L6"/>
    <property type="match status" value="2"/>
</dbReference>
<reference evidence="7 8" key="1">
    <citation type="submission" date="2023-09" db="EMBL/GenBank/DDBJ databases">
        <title>Pyrofollis japonicus gen. nov. sp. nov., a novel member of the family Pyrodictiaceae isolated from the Iheya North hydrothermal field.</title>
        <authorList>
            <person name="Miyazaki U."/>
            <person name="Sanari M."/>
            <person name="Tame A."/>
            <person name="Kitajima M."/>
            <person name="Okamoto A."/>
            <person name="Sawayama S."/>
            <person name="Miyazaki J."/>
            <person name="Takai K."/>
            <person name="Nakagawa S."/>
        </authorList>
    </citation>
    <scope>NUCLEOTIDE SEQUENCE [LARGE SCALE GENOMIC DNA]</scope>
    <source>
        <strain evidence="7 8">AV2</strain>
    </source>
</reference>
<feature type="domain" description="Large ribosomal subunit protein uL6 alpha-beta" evidence="6">
    <location>
        <begin position="13"/>
        <end position="90"/>
    </location>
</feature>
<evidence type="ECO:0000259" key="6">
    <source>
        <dbReference type="Pfam" id="PF00347"/>
    </source>
</evidence>
<proteinExistence type="inferred from homology"/>
<dbReference type="InterPro" id="IPR019907">
    <property type="entry name" value="Ribosomal_uL6_arc"/>
</dbReference>
<gene>
    <name evidence="5" type="primary">rpl6</name>
    <name evidence="7" type="ORF">PABY_08620</name>
</gene>
<dbReference type="PANTHER" id="PTHR11655:SF16">
    <property type="entry name" value="60S RIBOSOMAL PROTEIN L9"/>
    <property type="match status" value="1"/>
</dbReference>
<comment type="subunit">
    <text evidence="5">Part of the 50S ribosomal subunit.</text>
</comment>
<dbReference type="Pfam" id="PF00347">
    <property type="entry name" value="Ribosomal_L6"/>
    <property type="match status" value="2"/>
</dbReference>
<dbReference type="InterPro" id="IPR020040">
    <property type="entry name" value="Ribosomal_uL6_a/b-dom"/>
</dbReference>
<dbReference type="PANTHER" id="PTHR11655">
    <property type="entry name" value="60S/50S RIBOSOMAL PROTEIN L6/L9"/>
    <property type="match status" value="1"/>
</dbReference>
<dbReference type="InterPro" id="IPR036789">
    <property type="entry name" value="Ribosomal_uL6-like_a/b-dom_sf"/>
</dbReference>
<sequence>MAKLVHVAEEVPIPEGVEVSIDGMKVTVRGPKGELTRDFSHARGIIIRVDEDEEGKKVVVEAYFANRRLKALVGTIASHIDNMITGVTKGYRYKLKIVFSHFPVTVKVQGDKVVIENFLGEKAPRIARIMPGVTVKVQKDDVIVEGIDIEAVGQTAANIELATKVKGKDRRVFVDGVYIYEKGVAE</sequence>
<dbReference type="HAMAP" id="MF_01365_A">
    <property type="entry name" value="Ribosomal_uL6_A"/>
    <property type="match status" value="1"/>
</dbReference>
<evidence type="ECO:0000256" key="5">
    <source>
        <dbReference type="HAMAP-Rule" id="MF_01365"/>
    </source>
</evidence>
<dbReference type="RefSeq" id="WP_338252262.1">
    <property type="nucleotide sequence ID" value="NZ_AP028907.1"/>
</dbReference>
<dbReference type="NCBIfam" id="NF004037">
    <property type="entry name" value="PRK05518.1"/>
    <property type="match status" value="1"/>
</dbReference>
<comment type="similarity">
    <text evidence="5">Belongs to the universal ribosomal protein uL6 family.</text>
</comment>